<proteinExistence type="predicted"/>
<evidence type="ECO:0000313" key="1">
    <source>
        <dbReference type="EMBL" id="GMG98588.1"/>
    </source>
</evidence>
<accession>A0AAD3P2Y8</accession>
<gene>
    <name evidence="1" type="ORF">Nepgr_000428</name>
</gene>
<name>A0AAD3P2Y8_NEPGR</name>
<comment type="caution">
    <text evidence="1">The sequence shown here is derived from an EMBL/GenBank/DDBJ whole genome shotgun (WGS) entry which is preliminary data.</text>
</comment>
<dbReference type="Proteomes" id="UP001279734">
    <property type="component" value="Unassembled WGS sequence"/>
</dbReference>
<dbReference type="EMBL" id="BSYO01000001">
    <property type="protein sequence ID" value="GMG98588.1"/>
    <property type="molecule type" value="Genomic_DNA"/>
</dbReference>
<sequence>MKTISMDLLASWNEFQPKRGEEESDPNPSVWLSVDHCVGWVRNEKGNTALHKALSMAKECVLLLWLMLSEIDDKFWNEIRTLNGESLLKNKRLTGKSPLQVAIMRRDKDWIDSILQNEPSPNDYVAGYRQMTLELKEKPWTLASFVIGWVRLTLAELKSIGAQQLLEAKILKAHTEGSEPSTSIELSQQVTCAIDSLLLEGCLLAKSKSSISV</sequence>
<keyword evidence="2" id="KW-1185">Reference proteome</keyword>
<organism evidence="1 2">
    <name type="scientific">Nepenthes gracilis</name>
    <name type="common">Slender pitcher plant</name>
    <dbReference type="NCBI Taxonomy" id="150966"/>
    <lineage>
        <taxon>Eukaryota</taxon>
        <taxon>Viridiplantae</taxon>
        <taxon>Streptophyta</taxon>
        <taxon>Embryophyta</taxon>
        <taxon>Tracheophyta</taxon>
        <taxon>Spermatophyta</taxon>
        <taxon>Magnoliopsida</taxon>
        <taxon>eudicotyledons</taxon>
        <taxon>Gunneridae</taxon>
        <taxon>Pentapetalae</taxon>
        <taxon>Caryophyllales</taxon>
        <taxon>Nepenthaceae</taxon>
        <taxon>Nepenthes</taxon>
    </lineage>
</organism>
<evidence type="ECO:0000313" key="2">
    <source>
        <dbReference type="Proteomes" id="UP001279734"/>
    </source>
</evidence>
<dbReference type="AlphaFoldDB" id="A0AAD3P2Y8"/>
<reference evidence="1" key="1">
    <citation type="submission" date="2023-05" db="EMBL/GenBank/DDBJ databases">
        <title>Nepenthes gracilis genome sequencing.</title>
        <authorList>
            <person name="Fukushima K."/>
        </authorList>
    </citation>
    <scope>NUCLEOTIDE SEQUENCE</scope>
    <source>
        <strain evidence="1">SING2019-196</strain>
    </source>
</reference>
<protein>
    <submittedName>
        <fullName evidence="1">Uncharacterized protein</fullName>
    </submittedName>
</protein>